<keyword evidence="11" id="KW-0249">Electron transport</keyword>
<dbReference type="GO" id="GO:0009535">
    <property type="term" value="C:chloroplast thylakoid membrane"/>
    <property type="evidence" value="ECO:0007669"/>
    <property type="project" value="TreeGrafter"/>
</dbReference>
<dbReference type="Pfam" id="PF00124">
    <property type="entry name" value="Photo_RC"/>
    <property type="match status" value="3"/>
</dbReference>
<dbReference type="EMBL" id="JACXVP010000010">
    <property type="protein sequence ID" value="KAG5580107.1"/>
    <property type="molecule type" value="Genomic_DNA"/>
</dbReference>
<protein>
    <submittedName>
        <fullName evidence="20">Uncharacterized protein</fullName>
    </submittedName>
</protein>
<feature type="transmembrane region" description="Helical" evidence="19">
    <location>
        <begin position="405"/>
        <end position="422"/>
    </location>
</feature>
<keyword evidence="6" id="KW-0597">Phosphoprotein</keyword>
<keyword evidence="15" id="KW-0560">Oxidoreductase</keyword>
<dbReference type="GO" id="GO:0016491">
    <property type="term" value="F:oxidoreductase activity"/>
    <property type="evidence" value="ECO:0007669"/>
    <property type="project" value="UniProtKB-KW"/>
</dbReference>
<evidence type="ECO:0000256" key="4">
    <source>
        <dbReference type="ARBA" id="ARBA00022494"/>
    </source>
</evidence>
<evidence type="ECO:0000256" key="8">
    <source>
        <dbReference type="ARBA" id="ARBA00022692"/>
    </source>
</evidence>
<feature type="transmembrane region" description="Helical" evidence="19">
    <location>
        <begin position="368"/>
        <end position="385"/>
    </location>
</feature>
<feature type="transmembrane region" description="Helical" evidence="19">
    <location>
        <begin position="491"/>
        <end position="510"/>
    </location>
</feature>
<evidence type="ECO:0000256" key="14">
    <source>
        <dbReference type="ARBA" id="ARBA00022991"/>
    </source>
</evidence>
<dbReference type="Proteomes" id="UP000824120">
    <property type="component" value="Chromosome 10"/>
</dbReference>
<dbReference type="GO" id="GO:0009772">
    <property type="term" value="P:photosynthetic electron transport in photosystem II"/>
    <property type="evidence" value="ECO:0007669"/>
    <property type="project" value="InterPro"/>
</dbReference>
<feature type="transmembrane region" description="Helical" evidence="19">
    <location>
        <begin position="429"/>
        <end position="455"/>
    </location>
</feature>
<keyword evidence="13" id="KW-0007">Acetylation</keyword>
<keyword evidence="7" id="KW-0934">Plastid</keyword>
<organism evidence="20 21">
    <name type="scientific">Solanum commersonii</name>
    <name type="common">Commerson's wild potato</name>
    <name type="synonym">Commerson's nightshade</name>
    <dbReference type="NCBI Taxonomy" id="4109"/>
    <lineage>
        <taxon>Eukaryota</taxon>
        <taxon>Viridiplantae</taxon>
        <taxon>Streptophyta</taxon>
        <taxon>Embryophyta</taxon>
        <taxon>Tracheophyta</taxon>
        <taxon>Spermatophyta</taxon>
        <taxon>Magnoliopsida</taxon>
        <taxon>eudicotyledons</taxon>
        <taxon>Gunneridae</taxon>
        <taxon>Pentapetalae</taxon>
        <taxon>asterids</taxon>
        <taxon>lamiids</taxon>
        <taxon>Solanales</taxon>
        <taxon>Solanaceae</taxon>
        <taxon>Solanoideae</taxon>
        <taxon>Solaneae</taxon>
        <taxon>Solanum</taxon>
    </lineage>
</organism>
<dbReference type="PANTHER" id="PTHR33149">
    <property type="entry name" value="PHOTOSYSTEM II PROTEIN D1"/>
    <property type="match status" value="1"/>
</dbReference>
<evidence type="ECO:0000256" key="7">
    <source>
        <dbReference type="ARBA" id="ARBA00022640"/>
    </source>
</evidence>
<dbReference type="InterPro" id="IPR036854">
    <property type="entry name" value="Photo_II_D1/D2_sf"/>
</dbReference>
<dbReference type="InterPro" id="IPR044900">
    <property type="entry name" value="PSII_PsbC_sf"/>
</dbReference>
<evidence type="ECO:0000256" key="12">
    <source>
        <dbReference type="ARBA" id="ARBA00022989"/>
    </source>
</evidence>
<keyword evidence="12 19" id="KW-1133">Transmembrane helix</keyword>
<evidence type="ECO:0000256" key="5">
    <source>
        <dbReference type="ARBA" id="ARBA00022531"/>
    </source>
</evidence>
<dbReference type="PANTHER" id="PTHR33149:SF44">
    <property type="entry name" value="OS04G0473150 PROTEIN"/>
    <property type="match status" value="1"/>
</dbReference>
<keyword evidence="9" id="KW-0479">Metal-binding</keyword>
<comment type="caution">
    <text evidence="20">The sequence shown here is derived from an EMBL/GenBank/DDBJ whole genome shotgun (WGS) entry which is preliminary data.</text>
</comment>
<keyword evidence="10" id="KW-0460">Magnesium</keyword>
<evidence type="ECO:0000256" key="1">
    <source>
        <dbReference type="ARBA" id="ARBA00004446"/>
    </source>
</evidence>
<reference evidence="20 21" key="1">
    <citation type="submission" date="2020-09" db="EMBL/GenBank/DDBJ databases">
        <title>De no assembly of potato wild relative species, Solanum commersonii.</title>
        <authorList>
            <person name="Cho K."/>
        </authorList>
    </citation>
    <scope>NUCLEOTIDE SEQUENCE [LARGE SCALE GENOMIC DNA]</scope>
    <source>
        <strain evidence="20">LZ3.2</strain>
        <tissue evidence="20">Leaf</tissue>
    </source>
</reference>
<keyword evidence="3" id="KW-0813">Transport</keyword>
<keyword evidence="17 19" id="KW-0472">Membrane</keyword>
<comment type="subcellular location">
    <subcellularLocation>
        <location evidence="1">Plastid membrane</location>
        <topology evidence="1">Multi-pass membrane protein</topology>
    </subcellularLocation>
</comment>
<evidence type="ECO:0000256" key="17">
    <source>
        <dbReference type="ARBA" id="ARBA00023136"/>
    </source>
</evidence>
<evidence type="ECO:0000256" key="16">
    <source>
        <dbReference type="ARBA" id="ARBA00023004"/>
    </source>
</evidence>
<feature type="transmembrane region" description="Helical" evidence="19">
    <location>
        <begin position="549"/>
        <end position="567"/>
    </location>
</feature>
<evidence type="ECO:0000313" key="20">
    <source>
        <dbReference type="EMBL" id="KAG5580107.1"/>
    </source>
</evidence>
<evidence type="ECO:0000256" key="18">
    <source>
        <dbReference type="ARBA" id="ARBA00023276"/>
    </source>
</evidence>
<dbReference type="InterPro" id="IPR000484">
    <property type="entry name" value="Photo_RC_L/M"/>
</dbReference>
<dbReference type="Gene3D" id="1.20.85.10">
    <property type="entry name" value="Photosystem II protein D1-like"/>
    <property type="match status" value="2"/>
</dbReference>
<comment type="similarity">
    <text evidence="2">Belongs to the reaction center PufL/M/PsbA/D family.</text>
</comment>
<evidence type="ECO:0000256" key="2">
    <source>
        <dbReference type="ARBA" id="ARBA00008204"/>
    </source>
</evidence>
<name>A0A9J5WWC0_SOLCO</name>
<evidence type="ECO:0000256" key="3">
    <source>
        <dbReference type="ARBA" id="ARBA00022448"/>
    </source>
</evidence>
<evidence type="ECO:0000313" key="21">
    <source>
        <dbReference type="Proteomes" id="UP000824120"/>
    </source>
</evidence>
<evidence type="ECO:0000256" key="6">
    <source>
        <dbReference type="ARBA" id="ARBA00022553"/>
    </source>
</evidence>
<evidence type="ECO:0000256" key="10">
    <source>
        <dbReference type="ARBA" id="ARBA00022842"/>
    </source>
</evidence>
<dbReference type="SUPFAM" id="SSF81483">
    <property type="entry name" value="Bacterial photosystem II reaction centre, L and M subunits"/>
    <property type="match status" value="2"/>
</dbReference>
<keyword evidence="8 19" id="KW-0812">Transmembrane</keyword>
<evidence type="ECO:0000256" key="13">
    <source>
        <dbReference type="ARBA" id="ARBA00022990"/>
    </source>
</evidence>
<evidence type="ECO:0000256" key="15">
    <source>
        <dbReference type="ARBA" id="ARBA00023002"/>
    </source>
</evidence>
<keyword evidence="14" id="KW-0157">Chromophore</keyword>
<proteinExistence type="inferred from homology"/>
<keyword evidence="16" id="KW-0408">Iron</keyword>
<accession>A0A9J5WWC0</accession>
<keyword evidence="4" id="KW-0148">Chlorophyll</keyword>
<evidence type="ECO:0000256" key="19">
    <source>
        <dbReference type="SAM" id="Phobius"/>
    </source>
</evidence>
<feature type="transmembrane region" description="Helical" evidence="19">
    <location>
        <begin position="467"/>
        <end position="484"/>
    </location>
</feature>
<dbReference type="SUPFAM" id="SSF161077">
    <property type="entry name" value="Photosystem II antenna protein-like"/>
    <property type="match status" value="2"/>
</dbReference>
<feature type="transmembrane region" description="Helical" evidence="19">
    <location>
        <begin position="163"/>
        <end position="184"/>
    </location>
</feature>
<keyword evidence="21" id="KW-1185">Reference proteome</keyword>
<dbReference type="AlphaFoldDB" id="A0A9J5WWC0"/>
<evidence type="ECO:0000256" key="9">
    <source>
        <dbReference type="ARBA" id="ARBA00022723"/>
    </source>
</evidence>
<dbReference type="InterPro" id="IPR036001">
    <property type="entry name" value="PS_II_antenna-like_sf"/>
</dbReference>
<dbReference type="InterPro" id="IPR055266">
    <property type="entry name" value="D1/D2"/>
</dbReference>
<dbReference type="GO" id="GO:0009523">
    <property type="term" value="C:photosystem II"/>
    <property type="evidence" value="ECO:0007669"/>
    <property type="project" value="UniProtKB-KW"/>
</dbReference>
<dbReference type="Gene3D" id="1.10.10.670">
    <property type="entry name" value="photosystem ii from thermosynechococcus elongatus"/>
    <property type="match status" value="1"/>
</dbReference>
<dbReference type="GO" id="GO:0046872">
    <property type="term" value="F:metal ion binding"/>
    <property type="evidence" value="ECO:0007669"/>
    <property type="project" value="UniProtKB-KW"/>
</dbReference>
<feature type="transmembrane region" description="Helical" evidence="19">
    <location>
        <begin position="275"/>
        <end position="303"/>
    </location>
</feature>
<dbReference type="GO" id="GO:0016168">
    <property type="term" value="F:chlorophyll binding"/>
    <property type="evidence" value="ECO:0007669"/>
    <property type="project" value="UniProtKB-KW"/>
</dbReference>
<evidence type="ECO:0000256" key="11">
    <source>
        <dbReference type="ARBA" id="ARBA00022982"/>
    </source>
</evidence>
<sequence>MTIAIGKFTKDENDLFDIMDGTVTEGPFRFVGGPVYCSFLVPISFVGVGSRGTTFVTSWPQFLNAAVSTHANSLAHSLLLLWGHEAQGDFTRWCQLGLPVYWRFAIAIHGATVENTLFEGGDGANTFRAFNPTQEETYSMVTANRFWSQIFGVAFSNKRWLHFFMLFVPMNGLWMSALGVVGLAHDLRAYDFVSREISAYWRLDGGSRSPHENLIFPEEYWALAAFIMHGTETLEESFPFFGYVRKDRNKMTTILGEGWIVSVGDLEDIIGGHAYLSYSLGALAAFGFIACCFVGSIIPLILVNFTASWTEASQAQAFTFLVRDQRLGASVRVYGLINKGFYLETHWEGRSREIDKNDRILGPKRYEVVRSIALSLCLFHCRGWFTCTTFVTSWYTHGLASYLEGRNFLIAAFSTFVVVTMGSSSTRRFYSLVSIGGLWTFVALHGAFGLIGFMLRQFELARSAQLRPYNAIAFSVQFVLFRFHNWTLNPFHMMGVAGVLGFAIAIHGATVENTLFEDGDGANTFRAFNPTQAEETYSMVTANRFGPKSLGLLFPINVGYISLCYLYQDVRFMDECSWSSRSSSTYVPMTSFLVKFALSPHENLIFPRRFYHAETLFNGTLALAGRDQETTVFAYWALAAFIMHYGTETLEESFPFFGSLFWGVYDTGLLRGDVRKITNLTLSPSIIFGYLLKSPFGGEGWIVSVDDLEDIIGCSNIALQHL</sequence>
<keyword evidence="5" id="KW-0602">Photosynthesis</keyword>
<gene>
    <name evidence="20" type="ORF">H5410_050734</name>
</gene>
<keyword evidence="18" id="KW-0604">Photosystem II</keyword>